<keyword evidence="3" id="KW-1185">Reference proteome</keyword>
<evidence type="ECO:0000313" key="3">
    <source>
        <dbReference type="Proteomes" id="UP001163046"/>
    </source>
</evidence>
<organism evidence="2 3">
    <name type="scientific">Desmophyllum pertusum</name>
    <dbReference type="NCBI Taxonomy" id="174260"/>
    <lineage>
        <taxon>Eukaryota</taxon>
        <taxon>Metazoa</taxon>
        <taxon>Cnidaria</taxon>
        <taxon>Anthozoa</taxon>
        <taxon>Hexacorallia</taxon>
        <taxon>Scleractinia</taxon>
        <taxon>Caryophylliina</taxon>
        <taxon>Caryophylliidae</taxon>
        <taxon>Desmophyllum</taxon>
    </lineage>
</organism>
<dbReference type="SUPFAM" id="SSF52540">
    <property type="entry name" value="P-loop containing nucleoside triphosphate hydrolases"/>
    <property type="match status" value="1"/>
</dbReference>
<accession>A0A9W9ZXB8</accession>
<feature type="region of interest" description="Disordered" evidence="1">
    <location>
        <begin position="281"/>
        <end position="309"/>
    </location>
</feature>
<gene>
    <name evidence="2" type="ORF">OS493_029933</name>
</gene>
<dbReference type="Proteomes" id="UP001163046">
    <property type="component" value="Unassembled WGS sequence"/>
</dbReference>
<dbReference type="Gene3D" id="3.40.50.300">
    <property type="entry name" value="P-loop containing nucleotide triphosphate hydrolases"/>
    <property type="match status" value="1"/>
</dbReference>
<reference evidence="2" key="1">
    <citation type="submission" date="2023-01" db="EMBL/GenBank/DDBJ databases">
        <title>Genome assembly of the deep-sea coral Lophelia pertusa.</title>
        <authorList>
            <person name="Herrera S."/>
            <person name="Cordes E."/>
        </authorList>
    </citation>
    <scope>NUCLEOTIDE SEQUENCE</scope>
    <source>
        <strain evidence="2">USNM1676648</strain>
        <tissue evidence="2">Polyp</tissue>
    </source>
</reference>
<comment type="caution">
    <text evidence="2">The sequence shown here is derived from an EMBL/GenBank/DDBJ whole genome shotgun (WGS) entry which is preliminary data.</text>
</comment>
<dbReference type="EMBL" id="MU825427">
    <property type="protein sequence ID" value="KAJ7389601.1"/>
    <property type="molecule type" value="Genomic_DNA"/>
</dbReference>
<protein>
    <submittedName>
        <fullName evidence="2">Uncharacterized protein</fullName>
    </submittedName>
</protein>
<proteinExistence type="predicted"/>
<dbReference type="OrthoDB" id="5976409at2759"/>
<dbReference type="AlphaFoldDB" id="A0A9W9ZXB8"/>
<name>A0A9W9ZXB8_9CNID</name>
<evidence type="ECO:0000256" key="1">
    <source>
        <dbReference type="SAM" id="MobiDB-lite"/>
    </source>
</evidence>
<dbReference type="InterPro" id="IPR027417">
    <property type="entry name" value="P-loop_NTPase"/>
</dbReference>
<sequence>MEKLNYVTYRGKVYRKESRARSFVKDVIQEEQVGQISPRAFCPYDATQEPDPKYFRQILENSLSPEDRSSFCEDFLKLLNYNKKKHKDKVPCLVGDANSDKTSLFYPILGLIHHGNVATVTKQRAFNKSMITPFTEVIFIDEATEATLDIDDWKTLTQGGYSAHDVKYQRAKSFINRCPMVITSQQKLNFGPSDQPAMDIRLTTYEFRSLPNPQRNAALWLKKHPMDCVIWAAEKAKAFSDEENESDEEQSIVEDGILQEKDKEELRALWFDQVLDKANNFPTAREDESSQDVTQVTDDDSDSNHSGNITDVLEDNLKQLHPGSLRHRQISHLLQTEKANQHRKDQFQQEQRENRVAWLKERGVSSQNAELLLPDLDQPTQSPIVRDLTRHANAQMAVEQDARREAARKAFDGTWLTATEAELKECCDRYQATRDSSVRTNMKAWMEALCNKLQVHH</sequence>
<evidence type="ECO:0000313" key="2">
    <source>
        <dbReference type="EMBL" id="KAJ7389601.1"/>
    </source>
</evidence>